<evidence type="ECO:0000313" key="3">
    <source>
        <dbReference type="Proteomes" id="UP000828390"/>
    </source>
</evidence>
<name>A0A9D4F9L6_DREPO</name>
<reference evidence="2" key="2">
    <citation type="submission" date="2020-11" db="EMBL/GenBank/DDBJ databases">
        <authorList>
            <person name="McCartney M.A."/>
            <person name="Auch B."/>
            <person name="Kono T."/>
            <person name="Mallez S."/>
            <person name="Becker A."/>
            <person name="Gohl D.M."/>
            <person name="Silverstein K.A.T."/>
            <person name="Koren S."/>
            <person name="Bechman K.B."/>
            <person name="Herman A."/>
            <person name="Abrahante J.E."/>
            <person name="Garbe J."/>
        </authorList>
    </citation>
    <scope>NUCLEOTIDE SEQUENCE</scope>
    <source>
        <strain evidence="2">Duluth1</strain>
        <tissue evidence="2">Whole animal</tissue>
    </source>
</reference>
<dbReference type="EMBL" id="JAIWYP010000007">
    <property type="protein sequence ID" value="KAH3794919.1"/>
    <property type="molecule type" value="Genomic_DNA"/>
</dbReference>
<comment type="caution">
    <text evidence="2">The sequence shown here is derived from an EMBL/GenBank/DDBJ whole genome shotgun (WGS) entry which is preliminary data.</text>
</comment>
<accession>A0A9D4F9L6</accession>
<dbReference type="Proteomes" id="UP000828390">
    <property type="component" value="Unassembled WGS sequence"/>
</dbReference>
<feature type="compositionally biased region" description="Polar residues" evidence="1">
    <location>
        <begin position="37"/>
        <end position="53"/>
    </location>
</feature>
<sequence length="53" mass="5484">MLGSLNDTSVPSFITKLRHMAAPLSSDPRRSAPLIPESTSSGGTATLESCSAH</sequence>
<protein>
    <submittedName>
        <fullName evidence="2">Uncharacterized protein</fullName>
    </submittedName>
</protein>
<keyword evidence="3" id="KW-1185">Reference proteome</keyword>
<proteinExistence type="predicted"/>
<reference evidence="2" key="1">
    <citation type="journal article" date="2019" name="bioRxiv">
        <title>The Genome of the Zebra Mussel, Dreissena polymorpha: A Resource for Invasive Species Research.</title>
        <authorList>
            <person name="McCartney M.A."/>
            <person name="Auch B."/>
            <person name="Kono T."/>
            <person name="Mallez S."/>
            <person name="Zhang Y."/>
            <person name="Obille A."/>
            <person name="Becker A."/>
            <person name="Abrahante J.E."/>
            <person name="Garbe J."/>
            <person name="Badalamenti J.P."/>
            <person name="Herman A."/>
            <person name="Mangelson H."/>
            <person name="Liachko I."/>
            <person name="Sullivan S."/>
            <person name="Sone E.D."/>
            <person name="Koren S."/>
            <person name="Silverstein K.A.T."/>
            <person name="Beckman K.B."/>
            <person name="Gohl D.M."/>
        </authorList>
    </citation>
    <scope>NUCLEOTIDE SEQUENCE</scope>
    <source>
        <strain evidence="2">Duluth1</strain>
        <tissue evidence="2">Whole animal</tissue>
    </source>
</reference>
<organism evidence="2 3">
    <name type="scientific">Dreissena polymorpha</name>
    <name type="common">Zebra mussel</name>
    <name type="synonym">Mytilus polymorpha</name>
    <dbReference type="NCBI Taxonomy" id="45954"/>
    <lineage>
        <taxon>Eukaryota</taxon>
        <taxon>Metazoa</taxon>
        <taxon>Spiralia</taxon>
        <taxon>Lophotrochozoa</taxon>
        <taxon>Mollusca</taxon>
        <taxon>Bivalvia</taxon>
        <taxon>Autobranchia</taxon>
        <taxon>Heteroconchia</taxon>
        <taxon>Euheterodonta</taxon>
        <taxon>Imparidentia</taxon>
        <taxon>Neoheterodontei</taxon>
        <taxon>Myida</taxon>
        <taxon>Dreissenoidea</taxon>
        <taxon>Dreissenidae</taxon>
        <taxon>Dreissena</taxon>
    </lineage>
</organism>
<feature type="region of interest" description="Disordered" evidence="1">
    <location>
        <begin position="20"/>
        <end position="53"/>
    </location>
</feature>
<evidence type="ECO:0000313" key="2">
    <source>
        <dbReference type="EMBL" id="KAH3794919.1"/>
    </source>
</evidence>
<gene>
    <name evidence="2" type="ORF">DPMN_148459</name>
</gene>
<evidence type="ECO:0000256" key="1">
    <source>
        <dbReference type="SAM" id="MobiDB-lite"/>
    </source>
</evidence>
<dbReference type="AlphaFoldDB" id="A0A9D4F9L6"/>